<evidence type="ECO:0000313" key="17">
    <source>
        <dbReference type="EMBL" id="PWL08523.1"/>
    </source>
</evidence>
<feature type="domain" description="Nucleotidyl transferase" evidence="14">
    <location>
        <begin position="2"/>
        <end position="239"/>
    </location>
</feature>
<dbReference type="PANTHER" id="PTHR43584">
    <property type="entry name" value="NUCLEOTIDYL TRANSFERASE"/>
    <property type="match status" value="1"/>
</dbReference>
<dbReference type="OrthoDB" id="15372at2157"/>
<evidence type="ECO:0000256" key="13">
    <source>
        <dbReference type="ARBA" id="ARBA00048493"/>
    </source>
</evidence>
<proteinExistence type="inferred from homology"/>
<dbReference type="InterPro" id="IPR005835">
    <property type="entry name" value="NTP_transferase_dom"/>
</dbReference>
<dbReference type="InterPro" id="IPR029044">
    <property type="entry name" value="Nucleotide-diphossugar_trans"/>
</dbReference>
<keyword evidence="8 16" id="KW-0808">Transferase</keyword>
<dbReference type="PANTHER" id="PTHR43584:SF8">
    <property type="entry name" value="N-ACETYLMURAMATE ALPHA-1-PHOSPHATE URIDYLYLTRANSFERASE"/>
    <property type="match status" value="1"/>
</dbReference>
<dbReference type="Pfam" id="PF00483">
    <property type="entry name" value="NTP_transferase"/>
    <property type="match status" value="1"/>
</dbReference>
<comment type="catalytic activity">
    <reaction evidence="12">
        <text>alpha-D-glucosamine 1-phosphate + acetyl-CoA = N-acetyl-alpha-D-glucosamine 1-phosphate + CoA + H(+)</text>
        <dbReference type="Rhea" id="RHEA:13725"/>
        <dbReference type="ChEBI" id="CHEBI:15378"/>
        <dbReference type="ChEBI" id="CHEBI:57287"/>
        <dbReference type="ChEBI" id="CHEBI:57288"/>
        <dbReference type="ChEBI" id="CHEBI:57776"/>
        <dbReference type="ChEBI" id="CHEBI:58516"/>
        <dbReference type="EC" id="2.3.1.157"/>
    </reaction>
</comment>
<evidence type="ECO:0000256" key="8">
    <source>
        <dbReference type="ARBA" id="ARBA00022679"/>
    </source>
</evidence>
<evidence type="ECO:0000256" key="11">
    <source>
        <dbReference type="ARBA" id="ARBA00023315"/>
    </source>
</evidence>
<dbReference type="InterPro" id="IPR023915">
    <property type="entry name" value="Bifunctiontional_GlmU_arc-type"/>
</dbReference>
<evidence type="ECO:0000256" key="3">
    <source>
        <dbReference type="ARBA" id="ARBA00007707"/>
    </source>
</evidence>
<keyword evidence="10" id="KW-0511">Multifunctional enzyme</keyword>
<dbReference type="EC" id="2.3.1.157" evidence="5"/>
<dbReference type="Proteomes" id="UP000246004">
    <property type="component" value="Unassembled WGS sequence"/>
</dbReference>
<dbReference type="GO" id="GO:0019134">
    <property type="term" value="F:glucosamine-1-phosphate N-acetyltransferase activity"/>
    <property type="evidence" value="ECO:0007669"/>
    <property type="project" value="UniProtKB-EC"/>
</dbReference>
<dbReference type="SUPFAM" id="SSF53448">
    <property type="entry name" value="Nucleotide-diphospho-sugar transferases"/>
    <property type="match status" value="1"/>
</dbReference>
<dbReference type="GO" id="GO:0006048">
    <property type="term" value="P:UDP-N-acetylglucosamine biosynthetic process"/>
    <property type="evidence" value="ECO:0007669"/>
    <property type="project" value="UniProtKB-UniPathway"/>
</dbReference>
<keyword evidence="11" id="KW-0012">Acyltransferase</keyword>
<comment type="pathway">
    <text evidence="1">Nucleotide-sugar biosynthesis; UDP-N-acetyl-alpha-D-glucosamine biosynthesis; N-acetyl-alpha-D-glucosamine 1-phosphate from alpha-D-glucosamine 6-phosphate (route II): step 2/2.</text>
</comment>
<dbReference type="EMBL" id="LMVN01000021">
    <property type="protein sequence ID" value="PAV07212.1"/>
    <property type="molecule type" value="Genomic_DNA"/>
</dbReference>
<dbReference type="Gene3D" id="3.90.550.10">
    <property type="entry name" value="Spore Coat Polysaccharide Biosynthesis Protein SpsA, Chain A"/>
    <property type="match status" value="1"/>
</dbReference>
<evidence type="ECO:0000256" key="10">
    <source>
        <dbReference type="ARBA" id="ARBA00023268"/>
    </source>
</evidence>
<dbReference type="InterPro" id="IPR011004">
    <property type="entry name" value="Trimer_LpxA-like_sf"/>
</dbReference>
<evidence type="ECO:0000256" key="6">
    <source>
        <dbReference type="ARBA" id="ARBA00012457"/>
    </source>
</evidence>
<evidence type="ECO:0000259" key="14">
    <source>
        <dbReference type="Pfam" id="PF00483"/>
    </source>
</evidence>
<dbReference type="UniPathway" id="UPA00113">
    <property type="reaction ID" value="UER00532"/>
</dbReference>
<dbReference type="Gene3D" id="2.160.10.10">
    <property type="entry name" value="Hexapeptide repeat proteins"/>
    <property type="match status" value="1"/>
</dbReference>
<dbReference type="GO" id="GO:0003977">
    <property type="term" value="F:UDP-N-acetylglucosamine diphosphorylase activity"/>
    <property type="evidence" value="ECO:0007669"/>
    <property type="project" value="UniProtKB-EC"/>
</dbReference>
<dbReference type="NCBIfam" id="TIGR03992">
    <property type="entry name" value="Arch_glmU"/>
    <property type="match status" value="1"/>
</dbReference>
<sequence length="432" mass="47790">MKAIILTAGEGTRMRPLTTTRPKTMLITGGKPLIQYNIESLRDAGIKDITLVVGYKHEVIEEYFGDGSEFGVNINYALQDGQLGTAHAIATAEKYIDESFIVLNGDIIVSYDLIRNLIEKYATRRSNDVKAVLTLIEVDDPSNYGIVSMQNDKIVEIVEKPEPENAPSQLANAGIYLFSQEIFDAIRETEISERNEYEITDSLQITLDKEYEILGLISQEPWMDVGRPWELLKSNQKFLEKMEDDIQGEVEENVTIHGALHLGKNSIIRSGCYIQGPVFIGDNCDVGPNTYLRPFTCLCNNVDVGNAVEIKNSIIMDNTNVNHLSYVGDSVIGVNCNLGAGTNLANLRFDDQHVPVTVKGKRIDSGLRKLGAIFGDGVKTGINTSVNPGIKIGNGSFINAGCVLYQDIDSYSLVTARCELDIRKIRKDEDDK</sequence>
<feature type="domain" description="Mannose-1-phosphate guanyltransferase C-terminal" evidence="15">
    <location>
        <begin position="274"/>
        <end position="358"/>
    </location>
</feature>
<evidence type="ECO:0000313" key="18">
    <source>
        <dbReference type="Proteomes" id="UP000217528"/>
    </source>
</evidence>
<evidence type="ECO:0000256" key="2">
    <source>
        <dbReference type="ARBA" id="ARBA00005208"/>
    </source>
</evidence>
<dbReference type="Pfam" id="PF25087">
    <property type="entry name" value="GMPPB_C"/>
    <property type="match status" value="1"/>
</dbReference>
<accession>A0A2A2HCR5</accession>
<keyword evidence="9" id="KW-0548">Nucleotidyltransferase</keyword>
<evidence type="ECO:0000259" key="15">
    <source>
        <dbReference type="Pfam" id="PF25087"/>
    </source>
</evidence>
<gene>
    <name evidence="17" type="primary">glmU_1</name>
    <name evidence="16" type="ORF">ASJ82_05955</name>
    <name evidence="17" type="ORF">MSCUN_06020</name>
</gene>
<evidence type="ECO:0000256" key="5">
    <source>
        <dbReference type="ARBA" id="ARBA00012225"/>
    </source>
</evidence>
<dbReference type="Proteomes" id="UP000217528">
    <property type="component" value="Unassembled WGS sequence"/>
</dbReference>
<evidence type="ECO:0000256" key="7">
    <source>
        <dbReference type="ARBA" id="ARBA00013414"/>
    </source>
</evidence>
<comment type="similarity">
    <text evidence="4">In the N-terminal section; belongs to the N-acetylglucosamine-1-phosphate uridyltransferase family.</text>
</comment>
<reference evidence="16 18" key="2">
    <citation type="journal article" date="2017" name="BMC Genomics">
        <title>Genomic analysis of methanogenic archaea reveals a shift towards energy conservation.</title>
        <authorList>
            <person name="Gilmore S.P."/>
            <person name="Henske J.K."/>
            <person name="Sexton J.A."/>
            <person name="Solomon K.V."/>
            <person name="Seppala S."/>
            <person name="Yoo J.I."/>
            <person name="Huyett L.M."/>
            <person name="Pressman A."/>
            <person name="Cogan J.Z."/>
            <person name="Kivenson V."/>
            <person name="Peng X."/>
            <person name="Tan Y."/>
            <person name="Valentine D.L."/>
            <person name="O'Malley M.A."/>
        </authorList>
    </citation>
    <scope>NUCLEOTIDE SEQUENCE [LARGE SCALE GENOMIC DNA]</scope>
    <source>
        <strain evidence="16 18">1R-7</strain>
    </source>
</reference>
<evidence type="ECO:0000256" key="12">
    <source>
        <dbReference type="ARBA" id="ARBA00048247"/>
    </source>
</evidence>
<keyword evidence="18" id="KW-1185">Reference proteome</keyword>
<evidence type="ECO:0000313" key="19">
    <source>
        <dbReference type="Proteomes" id="UP000246004"/>
    </source>
</evidence>
<dbReference type="CDD" id="cd05636">
    <property type="entry name" value="LbH_G1P_TT_C_like"/>
    <property type="match status" value="1"/>
</dbReference>
<dbReference type="EMBL" id="LWMS01000014">
    <property type="protein sequence ID" value="PWL08523.1"/>
    <property type="molecule type" value="Genomic_DNA"/>
</dbReference>
<name>A0A2A2HCR5_9EURY</name>
<dbReference type="RefSeq" id="WP_095608879.1">
    <property type="nucleotide sequence ID" value="NZ_LMVN01000021.1"/>
</dbReference>
<organism evidence="16 18">
    <name type="scientific">Methanosphaera cuniculi</name>
    <dbReference type="NCBI Taxonomy" id="1077256"/>
    <lineage>
        <taxon>Archaea</taxon>
        <taxon>Methanobacteriati</taxon>
        <taxon>Methanobacteriota</taxon>
        <taxon>Methanomada group</taxon>
        <taxon>Methanobacteria</taxon>
        <taxon>Methanobacteriales</taxon>
        <taxon>Methanobacteriaceae</taxon>
        <taxon>Methanosphaera</taxon>
    </lineage>
</organism>
<dbReference type="InterPro" id="IPR050065">
    <property type="entry name" value="GlmU-like"/>
</dbReference>
<reference evidence="17 19" key="1">
    <citation type="submission" date="2016-04" db="EMBL/GenBank/DDBJ databases">
        <title>Genome sequence of Methanosphaera cuniculi DSM 4103.</title>
        <authorList>
            <person name="Poehlein A."/>
            <person name="Seedorf H."/>
            <person name="Daniel R."/>
        </authorList>
    </citation>
    <scope>NUCLEOTIDE SEQUENCE [LARGE SCALE GENOMIC DNA]</scope>
    <source>
        <strain evidence="17 19">DSM 4103</strain>
    </source>
</reference>
<comment type="similarity">
    <text evidence="3">In the C-terminal section; belongs to the transferase hexapeptide repeat family.</text>
</comment>
<dbReference type="SUPFAM" id="SSF51161">
    <property type="entry name" value="Trimeric LpxA-like enzymes"/>
    <property type="match status" value="1"/>
</dbReference>
<dbReference type="AlphaFoldDB" id="A0A2A2HCR5"/>
<evidence type="ECO:0000313" key="16">
    <source>
        <dbReference type="EMBL" id="PAV07212.1"/>
    </source>
</evidence>
<comment type="pathway">
    <text evidence="2">Nucleotide-sugar biosynthesis; UDP-N-acetyl-alpha-D-glucosamine biosynthesis; UDP-N-acetyl-alpha-D-glucosamine from N-acetyl-alpha-D-glucosamine 1-phosphate: step 1/1.</text>
</comment>
<protein>
    <recommendedName>
        <fullName evidence="7">Bifunctional protein GlmU</fullName>
        <ecNumber evidence="5">2.3.1.157</ecNumber>
        <ecNumber evidence="6">2.7.7.23</ecNumber>
    </recommendedName>
</protein>
<dbReference type="InterPro" id="IPR056729">
    <property type="entry name" value="GMPPB_C"/>
</dbReference>
<evidence type="ECO:0000256" key="1">
    <source>
        <dbReference type="ARBA" id="ARBA00005166"/>
    </source>
</evidence>
<evidence type="ECO:0000256" key="4">
    <source>
        <dbReference type="ARBA" id="ARBA00007947"/>
    </source>
</evidence>
<comment type="catalytic activity">
    <reaction evidence="13">
        <text>N-acetyl-alpha-D-glucosamine 1-phosphate + UTP + H(+) = UDP-N-acetyl-alpha-D-glucosamine + diphosphate</text>
        <dbReference type="Rhea" id="RHEA:13509"/>
        <dbReference type="ChEBI" id="CHEBI:15378"/>
        <dbReference type="ChEBI" id="CHEBI:33019"/>
        <dbReference type="ChEBI" id="CHEBI:46398"/>
        <dbReference type="ChEBI" id="CHEBI:57705"/>
        <dbReference type="ChEBI" id="CHEBI:57776"/>
        <dbReference type="EC" id="2.7.7.23"/>
    </reaction>
</comment>
<evidence type="ECO:0000256" key="9">
    <source>
        <dbReference type="ARBA" id="ARBA00022695"/>
    </source>
</evidence>
<comment type="caution">
    <text evidence="16">The sequence shown here is derived from an EMBL/GenBank/DDBJ whole genome shotgun (WGS) entry which is preliminary data.</text>
</comment>
<dbReference type="EC" id="2.7.7.23" evidence="6"/>